<dbReference type="GO" id="GO:0009295">
    <property type="term" value="C:nucleoid"/>
    <property type="evidence" value="ECO:0007669"/>
    <property type="project" value="TreeGrafter"/>
</dbReference>
<comment type="caution">
    <text evidence="5">The sequence shown here is derived from an EMBL/GenBank/DDBJ whole genome shotgun (WGS) entry which is preliminary data.</text>
</comment>
<dbReference type="SUPFAM" id="SSF50249">
    <property type="entry name" value="Nucleic acid-binding proteins"/>
    <property type="match status" value="1"/>
</dbReference>
<dbReference type="InterPro" id="IPR000424">
    <property type="entry name" value="Primosome_PriB/ssb"/>
</dbReference>
<dbReference type="NCBIfam" id="TIGR00621">
    <property type="entry name" value="ssb"/>
    <property type="match status" value="1"/>
</dbReference>
<dbReference type="PROSITE" id="PS50935">
    <property type="entry name" value="SSB"/>
    <property type="match status" value="1"/>
</dbReference>
<dbReference type="PIRSF" id="PIRSF002070">
    <property type="entry name" value="SSB"/>
    <property type="match status" value="1"/>
</dbReference>
<comment type="subunit">
    <text evidence="2">Homotetramer.</text>
</comment>
<name>A0A5N6RY15_9BIFI</name>
<dbReference type="PANTHER" id="PTHR10302:SF27">
    <property type="entry name" value="SINGLE-STRANDED DNA-BINDING PROTEIN"/>
    <property type="match status" value="1"/>
</dbReference>
<organism evidence="5 6">
    <name type="scientific">Bifidobacterium tibiigranuli</name>
    <dbReference type="NCBI Taxonomy" id="2172043"/>
    <lineage>
        <taxon>Bacteria</taxon>
        <taxon>Bacillati</taxon>
        <taxon>Actinomycetota</taxon>
        <taxon>Actinomycetes</taxon>
        <taxon>Bifidobacteriales</taxon>
        <taxon>Bifidobacteriaceae</taxon>
        <taxon>Bifidobacterium</taxon>
    </lineage>
</organism>
<dbReference type="Pfam" id="PF00436">
    <property type="entry name" value="SSB"/>
    <property type="match status" value="1"/>
</dbReference>
<dbReference type="Gene3D" id="2.40.50.140">
    <property type="entry name" value="Nucleic acid-binding proteins"/>
    <property type="match status" value="1"/>
</dbReference>
<dbReference type="GO" id="GO:0003697">
    <property type="term" value="F:single-stranded DNA binding"/>
    <property type="evidence" value="ECO:0007669"/>
    <property type="project" value="UniProtKB-UniRule"/>
</dbReference>
<accession>A0A5N6RY15</accession>
<protein>
    <recommendedName>
        <fullName evidence="2 3">Single-stranded DNA-binding protein</fullName>
        <shortName evidence="2">SSB</shortName>
    </recommendedName>
</protein>
<feature type="compositionally biased region" description="Acidic residues" evidence="4">
    <location>
        <begin position="142"/>
        <end position="154"/>
    </location>
</feature>
<dbReference type="CDD" id="cd04496">
    <property type="entry name" value="SSB_OBF"/>
    <property type="match status" value="1"/>
</dbReference>
<evidence type="ECO:0000256" key="1">
    <source>
        <dbReference type="ARBA" id="ARBA00023125"/>
    </source>
</evidence>
<comment type="caution">
    <text evidence="2">Lacks conserved residue(s) required for the propagation of feature annotation.</text>
</comment>
<keyword evidence="6" id="KW-1185">Reference proteome</keyword>
<dbReference type="InterPro" id="IPR012340">
    <property type="entry name" value="NA-bd_OB-fold"/>
</dbReference>
<reference evidence="5 6" key="1">
    <citation type="submission" date="2018-04" db="EMBL/GenBank/DDBJ databases">
        <authorList>
            <person name="Eckel V.P."/>
            <person name="Vogel R.F."/>
        </authorList>
    </citation>
    <scope>NUCLEOTIDE SEQUENCE [LARGE SCALE GENOMIC DNA]</scope>
    <source>
        <strain evidence="6">TMW 2.1764</strain>
    </source>
</reference>
<proteinExistence type="inferred from homology"/>
<dbReference type="InterPro" id="IPR011344">
    <property type="entry name" value="ssDNA-bd"/>
</dbReference>
<keyword evidence="1 2" id="KW-0238">DNA-binding</keyword>
<feature type="compositionally biased region" description="Polar residues" evidence="4">
    <location>
        <begin position="112"/>
        <end position="124"/>
    </location>
</feature>
<sequence>MSDETLITIEGNLTADPETRTIGNGTTVANFTIASTPRTYDKQSGKWIDGQTLFMRCSAWRDLADHVGASLAKGMRVIARGRLSQRSYQTSDGQTRSVTELTVDDIGPSLRHATTTVTRQTQSRGFKPRQEPIPGVPTDPFSQDEAEQAFEPEF</sequence>
<dbReference type="OrthoDB" id="9809878at2"/>
<dbReference type="AlphaFoldDB" id="A0A5N6RY15"/>
<dbReference type="EMBL" id="QDAG01000002">
    <property type="protein sequence ID" value="KAE8129707.1"/>
    <property type="molecule type" value="Genomic_DNA"/>
</dbReference>
<feature type="compositionally biased region" description="Polar residues" evidence="4">
    <location>
        <begin position="86"/>
        <end position="100"/>
    </location>
</feature>
<dbReference type="GO" id="GO:0006260">
    <property type="term" value="P:DNA replication"/>
    <property type="evidence" value="ECO:0007669"/>
    <property type="project" value="InterPro"/>
</dbReference>
<dbReference type="NCBIfam" id="NF005851">
    <property type="entry name" value="PRK07772.1"/>
    <property type="match status" value="1"/>
</dbReference>
<evidence type="ECO:0000313" key="5">
    <source>
        <dbReference type="EMBL" id="KAE8129707.1"/>
    </source>
</evidence>
<gene>
    <name evidence="5" type="ORF">DDE84_02600</name>
</gene>
<evidence type="ECO:0000256" key="3">
    <source>
        <dbReference type="PIRNR" id="PIRNR002070"/>
    </source>
</evidence>
<dbReference type="Proteomes" id="UP000325415">
    <property type="component" value="Unassembled WGS sequence"/>
</dbReference>
<feature type="region of interest" description="Disordered" evidence="4">
    <location>
        <begin position="86"/>
        <end position="154"/>
    </location>
</feature>
<dbReference type="GeneID" id="78126582"/>
<evidence type="ECO:0000313" key="6">
    <source>
        <dbReference type="Proteomes" id="UP000325415"/>
    </source>
</evidence>
<dbReference type="PANTHER" id="PTHR10302">
    <property type="entry name" value="SINGLE-STRANDED DNA-BINDING PROTEIN"/>
    <property type="match status" value="1"/>
</dbReference>
<evidence type="ECO:0000256" key="2">
    <source>
        <dbReference type="HAMAP-Rule" id="MF_00984"/>
    </source>
</evidence>
<evidence type="ECO:0000256" key="4">
    <source>
        <dbReference type="SAM" id="MobiDB-lite"/>
    </source>
</evidence>
<dbReference type="RefSeq" id="WP_152580189.1">
    <property type="nucleotide sequence ID" value="NZ_QDAG01000002.1"/>
</dbReference>
<dbReference type="HAMAP" id="MF_00984">
    <property type="entry name" value="SSB"/>
    <property type="match status" value="1"/>
</dbReference>